<dbReference type="OrthoDB" id="9793156at2"/>
<keyword evidence="4" id="KW-0479">Metal-binding</keyword>
<dbReference type="GO" id="GO:0016020">
    <property type="term" value="C:membrane"/>
    <property type="evidence" value="ECO:0007669"/>
    <property type="project" value="UniProtKB-SubCell"/>
</dbReference>
<protein>
    <submittedName>
        <fullName evidence="13">Cytochrome c oxidase assembly protein subunit 15</fullName>
    </submittedName>
</protein>
<dbReference type="HAMAP" id="MF_01665">
    <property type="entry name" value="HemeA_synth_type2"/>
    <property type="match status" value="1"/>
</dbReference>
<dbReference type="AlphaFoldDB" id="A0A1M5FKW3"/>
<feature type="transmembrane region" description="Helical" evidence="12">
    <location>
        <begin position="12"/>
        <end position="32"/>
    </location>
</feature>
<comment type="cofactor">
    <cofactor evidence="1">
        <name>heme b</name>
        <dbReference type="ChEBI" id="CHEBI:60344"/>
    </cofactor>
</comment>
<dbReference type="Pfam" id="PF02628">
    <property type="entry name" value="COX15-CtaA"/>
    <property type="match status" value="1"/>
</dbReference>
<keyword evidence="6" id="KW-0560">Oxidoreductase</keyword>
<keyword evidence="14" id="KW-1185">Reference proteome</keyword>
<dbReference type="PANTHER" id="PTHR23289">
    <property type="entry name" value="CYTOCHROME C OXIDASE ASSEMBLY PROTEIN COX15"/>
    <property type="match status" value="1"/>
</dbReference>
<dbReference type="PANTHER" id="PTHR23289:SF2">
    <property type="entry name" value="CYTOCHROME C OXIDASE ASSEMBLY PROTEIN COX15 HOMOLOG"/>
    <property type="match status" value="1"/>
</dbReference>
<evidence type="ECO:0000256" key="8">
    <source>
        <dbReference type="ARBA" id="ARBA00023133"/>
    </source>
</evidence>
<feature type="transmembrane region" description="Helical" evidence="12">
    <location>
        <begin position="268"/>
        <end position="285"/>
    </location>
</feature>
<evidence type="ECO:0000313" key="13">
    <source>
        <dbReference type="EMBL" id="SHF92148.1"/>
    </source>
</evidence>
<evidence type="ECO:0000256" key="2">
    <source>
        <dbReference type="ARBA" id="ARBA00004141"/>
    </source>
</evidence>
<dbReference type="GO" id="GO:0006784">
    <property type="term" value="P:heme A biosynthetic process"/>
    <property type="evidence" value="ECO:0007669"/>
    <property type="project" value="InterPro"/>
</dbReference>
<reference evidence="13 14" key="1">
    <citation type="submission" date="2016-11" db="EMBL/GenBank/DDBJ databases">
        <authorList>
            <person name="Jaros S."/>
            <person name="Januszkiewicz K."/>
            <person name="Wedrychowicz H."/>
        </authorList>
    </citation>
    <scope>NUCLEOTIDE SEQUENCE [LARGE SCALE GENOMIC DNA]</scope>
    <source>
        <strain evidence="13 14">DSM 18119</strain>
    </source>
</reference>
<organism evidence="13 14">
    <name type="scientific">Flavisolibacter ginsengisoli DSM 18119</name>
    <dbReference type="NCBI Taxonomy" id="1121884"/>
    <lineage>
        <taxon>Bacteria</taxon>
        <taxon>Pseudomonadati</taxon>
        <taxon>Bacteroidota</taxon>
        <taxon>Chitinophagia</taxon>
        <taxon>Chitinophagales</taxon>
        <taxon>Chitinophagaceae</taxon>
        <taxon>Flavisolibacter</taxon>
    </lineage>
</organism>
<feature type="transmembrane region" description="Helical" evidence="12">
    <location>
        <begin position="335"/>
        <end position="353"/>
    </location>
</feature>
<feature type="transmembrane region" description="Helical" evidence="12">
    <location>
        <begin position="200"/>
        <end position="219"/>
    </location>
</feature>
<evidence type="ECO:0000256" key="12">
    <source>
        <dbReference type="SAM" id="Phobius"/>
    </source>
</evidence>
<feature type="transmembrane region" description="Helical" evidence="12">
    <location>
        <begin position="297"/>
        <end position="315"/>
    </location>
</feature>
<dbReference type="GO" id="GO:0016653">
    <property type="term" value="F:oxidoreductase activity, acting on NAD(P)H, heme protein as acceptor"/>
    <property type="evidence" value="ECO:0007669"/>
    <property type="project" value="TreeGrafter"/>
</dbReference>
<evidence type="ECO:0000256" key="3">
    <source>
        <dbReference type="ARBA" id="ARBA00022692"/>
    </source>
</evidence>
<evidence type="ECO:0000256" key="9">
    <source>
        <dbReference type="ARBA" id="ARBA00023136"/>
    </source>
</evidence>
<evidence type="ECO:0000256" key="10">
    <source>
        <dbReference type="ARBA" id="ARBA00044501"/>
    </source>
</evidence>
<feature type="transmembrane region" description="Helical" evidence="12">
    <location>
        <begin position="127"/>
        <end position="149"/>
    </location>
</feature>
<accession>A0A1M5FKW3</accession>
<dbReference type="STRING" id="1121884.SAMN02745131_03870"/>
<dbReference type="Proteomes" id="UP000184048">
    <property type="component" value="Unassembled WGS sequence"/>
</dbReference>
<keyword evidence="3 12" id="KW-0812">Transmembrane</keyword>
<dbReference type="InterPro" id="IPR023754">
    <property type="entry name" value="HemeA_Synthase_type2"/>
</dbReference>
<evidence type="ECO:0000256" key="7">
    <source>
        <dbReference type="ARBA" id="ARBA00023004"/>
    </source>
</evidence>
<dbReference type="GO" id="GO:0046872">
    <property type="term" value="F:metal ion binding"/>
    <property type="evidence" value="ECO:0007669"/>
    <property type="project" value="UniProtKB-KW"/>
</dbReference>
<comment type="catalytic activity">
    <reaction evidence="11">
        <text>Fe(II)-heme o + 2 A + H2O = Fe(II)-heme a + 2 AH2</text>
        <dbReference type="Rhea" id="RHEA:63388"/>
        <dbReference type="ChEBI" id="CHEBI:13193"/>
        <dbReference type="ChEBI" id="CHEBI:15377"/>
        <dbReference type="ChEBI" id="CHEBI:17499"/>
        <dbReference type="ChEBI" id="CHEBI:60530"/>
        <dbReference type="ChEBI" id="CHEBI:61715"/>
        <dbReference type="EC" id="1.17.99.9"/>
    </reaction>
    <physiologicalReaction direction="left-to-right" evidence="11">
        <dbReference type="Rhea" id="RHEA:63389"/>
    </physiologicalReaction>
</comment>
<gene>
    <name evidence="13" type="ORF">SAMN02745131_03870</name>
</gene>
<keyword evidence="8" id="KW-0350">Heme biosynthesis</keyword>
<keyword evidence="5 12" id="KW-1133">Transmembrane helix</keyword>
<evidence type="ECO:0000256" key="1">
    <source>
        <dbReference type="ARBA" id="ARBA00001970"/>
    </source>
</evidence>
<dbReference type="RefSeq" id="WP_072836987.1">
    <property type="nucleotide sequence ID" value="NZ_FQUU01000023.1"/>
</dbReference>
<feature type="transmembrane region" description="Helical" evidence="12">
    <location>
        <begin position="97"/>
        <end position="115"/>
    </location>
</feature>
<name>A0A1M5FKW3_9BACT</name>
<sequence>MERTAVNRSRPVAIWLLVGVIMIIVQIILGGITRLTDSGLSITEWKPILGTIPPMNEKQWMEAFNHYKEIAQYKHLHSYFTLEDFKSIFFWEWMHRLWGRLIGVVFLIPFLVFIIQKRFSKNMIRPMVILFLLGGLQGLIGWVMVMSGLNDENLYVSHIRLAIHFMAALVLLVYTFWFALQLLVPPGQRIFSPTLRKSMVFIIGLLVLQLIYGAFMAGLKGASYAPTWPDINGDYFPPNMSNYGGRSFSFFSAIINNPITIHFIHRNLAYLIFIFIIIWTIKAMKERSSGIFDSIKWLPLILVLGQVILGIAAVLTSPKKVPQHWGLFEWNAQLHQFVALLLLLSLVMTYYILKPKENTKLAQGVDPHLI</sequence>
<feature type="transmembrane region" description="Helical" evidence="12">
    <location>
        <begin position="161"/>
        <end position="180"/>
    </location>
</feature>
<evidence type="ECO:0000256" key="11">
    <source>
        <dbReference type="ARBA" id="ARBA00048044"/>
    </source>
</evidence>
<evidence type="ECO:0000256" key="6">
    <source>
        <dbReference type="ARBA" id="ARBA00023002"/>
    </source>
</evidence>
<evidence type="ECO:0000256" key="4">
    <source>
        <dbReference type="ARBA" id="ARBA00022723"/>
    </source>
</evidence>
<dbReference type="InterPro" id="IPR003780">
    <property type="entry name" value="COX15/CtaA_fam"/>
</dbReference>
<dbReference type="EMBL" id="FQUU01000023">
    <property type="protein sequence ID" value="SHF92148.1"/>
    <property type="molecule type" value="Genomic_DNA"/>
</dbReference>
<comment type="pathway">
    <text evidence="10">Porphyrin-containing compound metabolism; heme A biosynthesis; heme A from heme O: step 1/1.</text>
</comment>
<comment type="subcellular location">
    <subcellularLocation>
        <location evidence="2">Membrane</location>
        <topology evidence="2">Multi-pass membrane protein</topology>
    </subcellularLocation>
</comment>
<proteinExistence type="inferred from homology"/>
<evidence type="ECO:0000256" key="5">
    <source>
        <dbReference type="ARBA" id="ARBA00022989"/>
    </source>
</evidence>
<evidence type="ECO:0000313" key="14">
    <source>
        <dbReference type="Proteomes" id="UP000184048"/>
    </source>
</evidence>
<keyword evidence="9 12" id="KW-0472">Membrane</keyword>
<keyword evidence="7" id="KW-0408">Iron</keyword>
<dbReference type="GO" id="GO:0120547">
    <property type="term" value="F:heme A synthase activity"/>
    <property type="evidence" value="ECO:0007669"/>
    <property type="project" value="UniProtKB-EC"/>
</dbReference>